<evidence type="ECO:0000256" key="3">
    <source>
        <dbReference type="SAM" id="MobiDB-lite"/>
    </source>
</evidence>
<proteinExistence type="predicted"/>
<dbReference type="GO" id="GO:0009535">
    <property type="term" value="C:chloroplast thylakoid membrane"/>
    <property type="evidence" value="ECO:0007669"/>
    <property type="project" value="TreeGrafter"/>
</dbReference>
<dbReference type="PANTHER" id="PTHR48025:SF17">
    <property type="entry name" value="28 KDA RIBONUCLEOPROTEIN, CHLOROPLASTIC"/>
    <property type="match status" value="1"/>
</dbReference>
<dbReference type="CDD" id="cd00590">
    <property type="entry name" value="RRM_SF"/>
    <property type="match status" value="1"/>
</dbReference>
<feature type="domain" description="RRM" evidence="4">
    <location>
        <begin position="199"/>
        <end position="278"/>
    </location>
</feature>
<dbReference type="SMART" id="SM00360">
    <property type="entry name" value="RRM"/>
    <property type="match status" value="2"/>
</dbReference>
<evidence type="ECO:0000313" key="5">
    <source>
        <dbReference type="EMBL" id="MQL90521.1"/>
    </source>
</evidence>
<feature type="domain" description="RRM" evidence="4">
    <location>
        <begin position="103"/>
        <end position="183"/>
    </location>
</feature>
<dbReference type="Gene3D" id="3.30.70.330">
    <property type="match status" value="2"/>
</dbReference>
<gene>
    <name evidence="5" type="ORF">Taro_023114</name>
</gene>
<evidence type="ECO:0000313" key="6">
    <source>
        <dbReference type="Proteomes" id="UP000652761"/>
    </source>
</evidence>
<evidence type="ECO:0000256" key="2">
    <source>
        <dbReference type="PROSITE-ProRule" id="PRU00176"/>
    </source>
</evidence>
<protein>
    <recommendedName>
        <fullName evidence="4">RRM domain-containing protein</fullName>
    </recommendedName>
</protein>
<dbReference type="InterPro" id="IPR035979">
    <property type="entry name" value="RBD_domain_sf"/>
</dbReference>
<evidence type="ECO:0000256" key="1">
    <source>
        <dbReference type="ARBA" id="ARBA00022884"/>
    </source>
</evidence>
<dbReference type="OrthoDB" id="272703at2759"/>
<organism evidence="5 6">
    <name type="scientific">Colocasia esculenta</name>
    <name type="common">Wild taro</name>
    <name type="synonym">Arum esculentum</name>
    <dbReference type="NCBI Taxonomy" id="4460"/>
    <lineage>
        <taxon>Eukaryota</taxon>
        <taxon>Viridiplantae</taxon>
        <taxon>Streptophyta</taxon>
        <taxon>Embryophyta</taxon>
        <taxon>Tracheophyta</taxon>
        <taxon>Spermatophyta</taxon>
        <taxon>Magnoliopsida</taxon>
        <taxon>Liliopsida</taxon>
        <taxon>Araceae</taxon>
        <taxon>Aroideae</taxon>
        <taxon>Colocasieae</taxon>
        <taxon>Colocasia</taxon>
    </lineage>
</organism>
<dbReference type="Pfam" id="PF00076">
    <property type="entry name" value="RRM_1"/>
    <property type="match status" value="2"/>
</dbReference>
<reference evidence="5" key="1">
    <citation type="submission" date="2017-07" db="EMBL/GenBank/DDBJ databases">
        <title>Taro Niue Genome Assembly and Annotation.</title>
        <authorList>
            <person name="Atibalentja N."/>
            <person name="Keating K."/>
            <person name="Fields C.J."/>
        </authorList>
    </citation>
    <scope>NUCLEOTIDE SEQUENCE</scope>
    <source>
        <strain evidence="5">Niue_2</strain>
        <tissue evidence="5">Leaf</tissue>
    </source>
</reference>
<evidence type="ECO:0000259" key="4">
    <source>
        <dbReference type="PROSITE" id="PS50102"/>
    </source>
</evidence>
<feature type="compositionally biased region" description="Basic and acidic residues" evidence="3">
    <location>
        <begin position="287"/>
        <end position="298"/>
    </location>
</feature>
<dbReference type="GO" id="GO:1901259">
    <property type="term" value="P:chloroplast rRNA processing"/>
    <property type="evidence" value="ECO:0007669"/>
    <property type="project" value="TreeGrafter"/>
</dbReference>
<dbReference type="Proteomes" id="UP000652761">
    <property type="component" value="Unassembled WGS sequence"/>
</dbReference>
<accession>A0A843V318</accession>
<dbReference type="AlphaFoldDB" id="A0A843V318"/>
<dbReference type="InterPro" id="IPR012677">
    <property type="entry name" value="Nucleotide-bd_a/b_plait_sf"/>
</dbReference>
<keyword evidence="1 2" id="KW-0694">RNA-binding</keyword>
<feature type="region of interest" description="Disordered" evidence="3">
    <location>
        <begin position="13"/>
        <end position="48"/>
    </location>
</feature>
<dbReference type="PANTHER" id="PTHR48025">
    <property type="entry name" value="OS02G0815200 PROTEIN"/>
    <property type="match status" value="1"/>
</dbReference>
<sequence length="298" mass="32450">MALLCLPAFHSSASPPAHLSRAQRRPHQLSPSLRNPATAPGLFPRPAFSSPPPAEIAAATAAIALPRGGRRTWSCFSLLAAPESGGAESAVAETSQEAGESRTRLIAQNIPWTCTAEDIRELFAKHGTVLDVERFQLSMYNKTRNRGLAFVTMATEEEALSALNNLNSYELDGRLMRVEFARTLKKKSSIPTAESVTKYNVFVGNLDWRVRSRNIRELFASAYPNILSAEVIFQSNPRRPAGFGFVSFRSQEEAEAAVSAFNGKKVMGRAIRLVFGKQQPANSDGSPSERGELEGKAS</sequence>
<feature type="region of interest" description="Disordered" evidence="3">
    <location>
        <begin position="278"/>
        <end position="298"/>
    </location>
</feature>
<keyword evidence="6" id="KW-1185">Reference proteome</keyword>
<dbReference type="InterPro" id="IPR050502">
    <property type="entry name" value="Euk_RNA-bind_prot"/>
</dbReference>
<name>A0A843V318_COLES</name>
<dbReference type="PROSITE" id="PS50102">
    <property type="entry name" value="RRM"/>
    <property type="match status" value="2"/>
</dbReference>
<dbReference type="GO" id="GO:0003729">
    <property type="term" value="F:mRNA binding"/>
    <property type="evidence" value="ECO:0007669"/>
    <property type="project" value="TreeGrafter"/>
</dbReference>
<dbReference type="SUPFAM" id="SSF54928">
    <property type="entry name" value="RNA-binding domain, RBD"/>
    <property type="match status" value="2"/>
</dbReference>
<dbReference type="EMBL" id="NMUH01001249">
    <property type="protein sequence ID" value="MQL90521.1"/>
    <property type="molecule type" value="Genomic_DNA"/>
</dbReference>
<dbReference type="InterPro" id="IPR000504">
    <property type="entry name" value="RRM_dom"/>
</dbReference>
<comment type="caution">
    <text evidence="5">The sequence shown here is derived from an EMBL/GenBank/DDBJ whole genome shotgun (WGS) entry which is preliminary data.</text>
</comment>